<feature type="compositionally biased region" description="Polar residues" evidence="1">
    <location>
        <begin position="674"/>
        <end position="692"/>
    </location>
</feature>
<accession>A0A914BAV5</accession>
<dbReference type="GeneID" id="119741498"/>
<name>A0A914BAV5_PATMI</name>
<feature type="compositionally biased region" description="Polar residues" evidence="1">
    <location>
        <begin position="278"/>
        <end position="288"/>
    </location>
</feature>
<protein>
    <submittedName>
        <fullName evidence="2">Uncharacterized protein</fullName>
    </submittedName>
</protein>
<dbReference type="Proteomes" id="UP000887568">
    <property type="component" value="Unplaced"/>
</dbReference>
<dbReference type="PANTHER" id="PTHR46704">
    <property type="entry name" value="CXC DOMAIN-CONTAINING PROTEIN-RELATED"/>
    <property type="match status" value="1"/>
</dbReference>
<evidence type="ECO:0000313" key="2">
    <source>
        <dbReference type="EnsemblMetazoa" id="XP_038073201.1"/>
    </source>
</evidence>
<feature type="region of interest" description="Disordered" evidence="1">
    <location>
        <begin position="115"/>
        <end position="153"/>
    </location>
</feature>
<evidence type="ECO:0000313" key="3">
    <source>
        <dbReference type="Proteomes" id="UP000887568"/>
    </source>
</evidence>
<feature type="compositionally biased region" description="Polar residues" evidence="1">
    <location>
        <begin position="134"/>
        <end position="147"/>
    </location>
</feature>
<organism evidence="2 3">
    <name type="scientific">Patiria miniata</name>
    <name type="common">Bat star</name>
    <name type="synonym">Asterina miniata</name>
    <dbReference type="NCBI Taxonomy" id="46514"/>
    <lineage>
        <taxon>Eukaryota</taxon>
        <taxon>Metazoa</taxon>
        <taxon>Echinodermata</taxon>
        <taxon>Eleutherozoa</taxon>
        <taxon>Asterozoa</taxon>
        <taxon>Asteroidea</taxon>
        <taxon>Valvatacea</taxon>
        <taxon>Valvatida</taxon>
        <taxon>Asterinidae</taxon>
        <taxon>Patiria</taxon>
    </lineage>
</organism>
<dbReference type="OrthoDB" id="5949994at2759"/>
<feature type="region of interest" description="Disordered" evidence="1">
    <location>
        <begin position="666"/>
        <end position="695"/>
    </location>
</feature>
<evidence type="ECO:0000256" key="1">
    <source>
        <dbReference type="SAM" id="MobiDB-lite"/>
    </source>
</evidence>
<sequence length="808" mass="89423">MNSIQLKCYAHMYRDGMCEGDIRPASDKSWADFLRSVQVWKTVSAPGASYLFLPVWHREAARVARAFLDGYPLGVVVEEMPIPVNAGFHRQCYTSFTSYSLDRHDRSAVIDIGLERQDQKQQNQTTEMPPVTPAEQSQTQGYNNSLPNPTPMANDVGNYETLCTVRGSIMYTSIETGLISWKTGSLELATTPTGQVVCLVNFDNGPSKKIVVTNQIRGVVFNHNVPRCSIGLANGTTISWTAKVNGKITRVNPPADVARLADLLNDLREERKRGMASQDHSGSGSATKKSPLIKTESSQEETARSDASGGNSPPHPTTVANDVGNYKTLCTVQGSIKYTSIETGQASWKTGSLELATSPTGQVVCSVNFKIGPSKKCVVTNQIRGVIFNHNVPRCSIGLANGAHISWTTKVNGKITHVNPLADVARFADLLNDLHEERKRGNASQDHSGSASATERSPLLRFGSRLSQEGTARSSHLWSDTCVICQGTQNKRDNHSGLRRKEPLTVCEQIDGGALLTAARLKKDEDLLLHIENKDCVAIGLKYHRSCLMEYTSIPKNPEGSEPPVPLYDKAFKVFCADTIDRLLFQDKNVFRMTKLKRIFDRTVQEVEDQDSSGYRTSSLKDRLIKSYPQLCFLKPKTTNICELVYADSLTREDLIEDLTTLKESVRKEESDSDSSSGMQEANEQSSTPSWKSSRDHMWTCNRVGILRDRYSTALDIKRDIASIPSNHDPWPPTSLNLTVDDARRIVPTKLFNFLAWIVGSSDDPKEDEMVKVVDGDERKILAMALDVIYMATREKSAPTDASSAKAF</sequence>
<proteinExistence type="predicted"/>
<keyword evidence="3" id="KW-1185">Reference proteome</keyword>
<dbReference type="RefSeq" id="XP_038073201.1">
    <property type="nucleotide sequence ID" value="XM_038217273.1"/>
</dbReference>
<reference evidence="2" key="1">
    <citation type="submission" date="2022-11" db="UniProtKB">
        <authorList>
            <consortium name="EnsemblMetazoa"/>
        </authorList>
    </citation>
    <scope>IDENTIFICATION</scope>
</reference>
<dbReference type="PANTHER" id="PTHR46704:SF9">
    <property type="entry name" value="BHLH DOMAIN-CONTAINING PROTEIN"/>
    <property type="match status" value="1"/>
</dbReference>
<feature type="region of interest" description="Disordered" evidence="1">
    <location>
        <begin position="271"/>
        <end position="322"/>
    </location>
</feature>
<dbReference type="AlphaFoldDB" id="A0A914BAV5"/>
<dbReference type="EnsemblMetazoa" id="XM_038217273.1">
    <property type="protein sequence ID" value="XP_038073201.1"/>
    <property type="gene ID" value="LOC119741498"/>
</dbReference>